<accession>A0A9P8TGN0</accession>
<sequence length="139" mass="15255">MVAAENQPMNDSPENVRGRENTKQITAATTQKSTVHTAWLVIVFKYLAPSTHNDTNTVHRIPGTTPSTENDQGKLITARQTYSENSRAAVFSHEHVLYWIRAPSRSASSNFKNSSRLVALVVEAASLSRLASTFVIGSL</sequence>
<feature type="region of interest" description="Disordered" evidence="1">
    <location>
        <begin position="1"/>
        <end position="20"/>
    </location>
</feature>
<protein>
    <submittedName>
        <fullName evidence="2">Uncharacterized protein</fullName>
    </submittedName>
</protein>
<name>A0A9P8TGN0_9ASCO</name>
<proteinExistence type="predicted"/>
<dbReference type="EMBL" id="JAEUBD010000095">
    <property type="protein sequence ID" value="KAH3678094.1"/>
    <property type="molecule type" value="Genomic_DNA"/>
</dbReference>
<evidence type="ECO:0000313" key="3">
    <source>
        <dbReference type="Proteomes" id="UP000788993"/>
    </source>
</evidence>
<evidence type="ECO:0000313" key="2">
    <source>
        <dbReference type="EMBL" id="KAH3678094.1"/>
    </source>
</evidence>
<keyword evidence="3" id="KW-1185">Reference proteome</keyword>
<evidence type="ECO:0000256" key="1">
    <source>
        <dbReference type="SAM" id="MobiDB-lite"/>
    </source>
</evidence>
<reference evidence="2" key="1">
    <citation type="journal article" date="2021" name="Open Biol.">
        <title>Shared evolutionary footprints suggest mitochondrial oxidative damage underlies multiple complex I losses in fungi.</title>
        <authorList>
            <person name="Schikora-Tamarit M.A."/>
            <person name="Marcet-Houben M."/>
            <person name="Nosek J."/>
            <person name="Gabaldon T."/>
        </authorList>
    </citation>
    <scope>NUCLEOTIDE SEQUENCE</scope>
    <source>
        <strain evidence="2">NCAIM Y.01608</strain>
    </source>
</reference>
<gene>
    <name evidence="2" type="ORF">OGATHE_000749</name>
</gene>
<reference evidence="2" key="2">
    <citation type="submission" date="2021-01" db="EMBL/GenBank/DDBJ databases">
        <authorList>
            <person name="Schikora-Tamarit M.A."/>
        </authorList>
    </citation>
    <scope>NUCLEOTIDE SEQUENCE</scope>
    <source>
        <strain evidence="2">NCAIM Y.01608</strain>
    </source>
</reference>
<dbReference type="Proteomes" id="UP000788993">
    <property type="component" value="Unassembled WGS sequence"/>
</dbReference>
<comment type="caution">
    <text evidence="2">The sequence shown here is derived from an EMBL/GenBank/DDBJ whole genome shotgun (WGS) entry which is preliminary data.</text>
</comment>
<dbReference type="AlphaFoldDB" id="A0A9P8TGN0"/>
<organism evidence="2 3">
    <name type="scientific">Ogataea polymorpha</name>
    <dbReference type="NCBI Taxonomy" id="460523"/>
    <lineage>
        <taxon>Eukaryota</taxon>
        <taxon>Fungi</taxon>
        <taxon>Dikarya</taxon>
        <taxon>Ascomycota</taxon>
        <taxon>Saccharomycotina</taxon>
        <taxon>Pichiomycetes</taxon>
        <taxon>Pichiales</taxon>
        <taxon>Pichiaceae</taxon>
        <taxon>Ogataea</taxon>
    </lineage>
</organism>